<organism evidence="1 2">
    <name type="scientific">Fusarium keratoplasticum</name>
    <dbReference type="NCBI Taxonomy" id="1328300"/>
    <lineage>
        <taxon>Eukaryota</taxon>
        <taxon>Fungi</taxon>
        <taxon>Dikarya</taxon>
        <taxon>Ascomycota</taxon>
        <taxon>Pezizomycotina</taxon>
        <taxon>Sordariomycetes</taxon>
        <taxon>Hypocreomycetidae</taxon>
        <taxon>Hypocreales</taxon>
        <taxon>Nectriaceae</taxon>
        <taxon>Fusarium</taxon>
        <taxon>Fusarium solani species complex</taxon>
    </lineage>
</organism>
<comment type="caution">
    <text evidence="1">The sequence shown here is derived from an EMBL/GenBank/DDBJ whole genome shotgun (WGS) entry which is preliminary data.</text>
</comment>
<protein>
    <submittedName>
        <fullName evidence="1">HET domain-containing protein</fullName>
    </submittedName>
</protein>
<evidence type="ECO:0000313" key="2">
    <source>
        <dbReference type="Proteomes" id="UP001065298"/>
    </source>
</evidence>
<keyword evidence="2" id="KW-1185">Reference proteome</keyword>
<accession>A0ACC0QG38</accession>
<sequence length="599" mass="68066">MAGGISIVISQAQVEEIFDWNTLQDSFFAMGILSWHSLERKGDLDETPDQQEHANQWEMHRIGGAGVNAPQGICNLGTESGLEEMVKLIRQWLTTCSNYHQECGRDQDRVEGLPPLPTRVIDVGTLGQPHLRLHVPERGERDEYTCLSYCWGRGVPEFKTTTATVDDLRKHVPFAALPKTIQEAIVFTRQLKVRYLWVDALCIIQDDASSPRDWQLEAARFGGYYQNALCTLAATGSRDSSEGLFRQNNDLLYPSYFCTRVHRGSRGPLCFTWVSSVLDTTTVIYQSPLLERGWAAQERILSPRVVHFTNWCVIWECSQLIASERFPDESSCMVRDSIGSISNIFSRRDKMEPLLEDHWIRFCHWYVNMKFSRLSDRLPALSGVAQRIQDCTGLKYYAGLWGKHIAKGLAWYIRRPQAMPDDQVLRRPSWSWAASTGDLVYWGGNLGPYAWKHAYVHDQGLQILDVEVEYTGRDTDGLVTAGVITTDGMLGTLNLAELGYKQESENFWRMAGDKDEVGVRWDRVGSSTEVLRSYLCLRVALYTTRVTFQVQLSFVGALILAPDNSGLHGPVKYRRVGYGIFSREVWQEGELGRRVIKLV</sequence>
<reference evidence="1" key="1">
    <citation type="submission" date="2022-06" db="EMBL/GenBank/DDBJ databases">
        <title>Fusarium solani species complex genomes reveal bases of compartmentalisation and animal pathogenesis.</title>
        <authorList>
            <person name="Tsai I.J."/>
        </authorList>
    </citation>
    <scope>NUCLEOTIDE SEQUENCE</scope>
    <source>
        <strain evidence="1">Fu6.1</strain>
    </source>
</reference>
<gene>
    <name evidence="1" type="ORF">NCS57_01294500</name>
</gene>
<evidence type="ECO:0000313" key="1">
    <source>
        <dbReference type="EMBL" id="KAI8652310.1"/>
    </source>
</evidence>
<dbReference type="EMBL" id="CM046513">
    <property type="protein sequence ID" value="KAI8652310.1"/>
    <property type="molecule type" value="Genomic_DNA"/>
</dbReference>
<name>A0ACC0QG38_9HYPO</name>
<dbReference type="Proteomes" id="UP001065298">
    <property type="component" value="Chromosome 11"/>
</dbReference>
<proteinExistence type="predicted"/>